<proteinExistence type="predicted"/>
<dbReference type="PANTHER" id="PTHR28230:SF1">
    <property type="entry name" value="MITOCHONDRIAL IMPORT PROTEIN 2"/>
    <property type="match status" value="1"/>
</dbReference>
<dbReference type="InterPro" id="IPR037652">
    <property type="entry name" value="Mim2"/>
</dbReference>
<dbReference type="Proteomes" id="UP000094285">
    <property type="component" value="Unassembled WGS sequence"/>
</dbReference>
<dbReference type="AlphaFoldDB" id="A0A1E4SFF8"/>
<dbReference type="STRING" id="984487.A0A1E4SFF8"/>
<dbReference type="PANTHER" id="PTHR28230">
    <property type="entry name" value="CHROMOSOME 1, WHOLE GENOME SHOTGUN SEQUENCE"/>
    <property type="match status" value="1"/>
</dbReference>
<dbReference type="GO" id="GO:0070096">
    <property type="term" value="P:mitochondrial outer membrane translocase complex assembly"/>
    <property type="evidence" value="ECO:0007669"/>
    <property type="project" value="InterPro"/>
</dbReference>
<name>A0A1E4SFF8_9ASCO</name>
<dbReference type="OrthoDB" id="5555533at2759"/>
<evidence type="ECO:0000313" key="2">
    <source>
        <dbReference type="EMBL" id="ODV78200.1"/>
    </source>
</evidence>
<feature type="region of interest" description="Disordered" evidence="1">
    <location>
        <begin position="22"/>
        <end position="47"/>
    </location>
</feature>
<evidence type="ECO:0000313" key="3">
    <source>
        <dbReference type="Proteomes" id="UP000094285"/>
    </source>
</evidence>
<dbReference type="GO" id="GO:0045040">
    <property type="term" value="P:protein insertion into mitochondrial outer membrane"/>
    <property type="evidence" value="ECO:0007669"/>
    <property type="project" value="InterPro"/>
</dbReference>
<dbReference type="EMBL" id="KV453914">
    <property type="protein sequence ID" value="ODV78200.1"/>
    <property type="molecule type" value="Genomic_DNA"/>
</dbReference>
<dbReference type="Pfam" id="PF19117">
    <property type="entry name" value="Mim2"/>
    <property type="match status" value="1"/>
</dbReference>
<gene>
    <name evidence="2" type="ORF">CANTADRAFT_299083</name>
</gene>
<dbReference type="GO" id="GO:0005741">
    <property type="term" value="C:mitochondrial outer membrane"/>
    <property type="evidence" value="ECO:0007669"/>
    <property type="project" value="TreeGrafter"/>
</dbReference>
<reference evidence="3" key="1">
    <citation type="submission" date="2016-05" db="EMBL/GenBank/DDBJ databases">
        <title>Comparative genomics of biotechnologically important yeasts.</title>
        <authorList>
            <consortium name="DOE Joint Genome Institute"/>
            <person name="Riley R."/>
            <person name="Haridas S."/>
            <person name="Wolfe K.H."/>
            <person name="Lopes M.R."/>
            <person name="Hittinger C.T."/>
            <person name="Goker M."/>
            <person name="Salamov A."/>
            <person name="Wisecaver J."/>
            <person name="Long T.M."/>
            <person name="Aerts A.L."/>
            <person name="Barry K."/>
            <person name="Choi C."/>
            <person name="Clum A."/>
            <person name="Coughlan A.Y."/>
            <person name="Deshpande S."/>
            <person name="Douglass A.P."/>
            <person name="Hanson S.J."/>
            <person name="Klenk H.-P."/>
            <person name="Labutti K."/>
            <person name="Lapidus A."/>
            <person name="Lindquist E."/>
            <person name="Lipzen A."/>
            <person name="Meier-Kolthoff J.P."/>
            <person name="Ohm R.A."/>
            <person name="Otillar R.P."/>
            <person name="Pangilinan J."/>
            <person name="Peng Y."/>
            <person name="Rokas A."/>
            <person name="Rosa C.A."/>
            <person name="Scheuner C."/>
            <person name="Sibirny A.A."/>
            <person name="Slot J.C."/>
            <person name="Stielow J.B."/>
            <person name="Sun H."/>
            <person name="Kurtzman C.P."/>
            <person name="Blackwell M."/>
            <person name="Grigoriev I.V."/>
            <person name="Jeffries T.W."/>
        </authorList>
    </citation>
    <scope>NUCLEOTIDE SEQUENCE [LARGE SCALE GENOMIC DNA]</scope>
    <source>
        <strain evidence="3">NRRL Y-17324</strain>
    </source>
</reference>
<dbReference type="RefSeq" id="XP_020063322.1">
    <property type="nucleotide sequence ID" value="XM_020208321.1"/>
</dbReference>
<organism evidence="2 3">
    <name type="scientific">Suhomyces tanzawaensis NRRL Y-17324</name>
    <dbReference type="NCBI Taxonomy" id="984487"/>
    <lineage>
        <taxon>Eukaryota</taxon>
        <taxon>Fungi</taxon>
        <taxon>Dikarya</taxon>
        <taxon>Ascomycota</taxon>
        <taxon>Saccharomycotina</taxon>
        <taxon>Pichiomycetes</taxon>
        <taxon>Debaryomycetaceae</taxon>
        <taxon>Suhomyces</taxon>
    </lineage>
</organism>
<evidence type="ECO:0000256" key="1">
    <source>
        <dbReference type="SAM" id="MobiDB-lite"/>
    </source>
</evidence>
<dbReference type="GeneID" id="30982458"/>
<accession>A0A1E4SFF8</accession>
<keyword evidence="3" id="KW-1185">Reference proteome</keyword>
<sequence length="100" mass="12046">MSQLDQLRHIIAADSKERVVTEDEYDYDDDDYDYDDDDYDDDYESDSDDSFHLTAQEQWEESMKQIEGLISFVIFPLVGKVLGRRTSHIIWRRIANWWFI</sequence>
<protein>
    <submittedName>
        <fullName evidence="2">Uncharacterized protein</fullName>
    </submittedName>
</protein>